<organism evidence="3 4">
    <name type="scientific">Coprothermobacter proteolyticus (strain ATCC 35245 / DSM 5265 / OCM 4 / BT)</name>
    <dbReference type="NCBI Taxonomy" id="309798"/>
    <lineage>
        <taxon>Bacteria</taxon>
        <taxon>Pseudomonadati</taxon>
        <taxon>Coprothermobacterota</taxon>
        <taxon>Coprothermobacteria</taxon>
        <taxon>Coprothermobacterales</taxon>
        <taxon>Coprothermobacteraceae</taxon>
        <taxon>Coprothermobacter</taxon>
    </lineage>
</organism>
<dbReference type="STRING" id="309798.COPRO5265_0353"/>
<protein>
    <recommendedName>
        <fullName evidence="5">YtxH domain-containing protein</fullName>
    </recommendedName>
</protein>
<dbReference type="Gene3D" id="6.10.140.1430">
    <property type="match status" value="1"/>
</dbReference>
<keyword evidence="2" id="KW-1133">Transmembrane helix</keyword>
<dbReference type="AlphaFoldDB" id="B5Y7H2"/>
<evidence type="ECO:0000256" key="1">
    <source>
        <dbReference type="SAM" id="Coils"/>
    </source>
</evidence>
<reference evidence="3 4" key="2">
    <citation type="journal article" date="2014" name="Genome Announc.">
        <title>Complete Genome Sequence of Coprothermobacter proteolyticus DSM 5265.</title>
        <authorList>
            <person name="Alexiev A."/>
            <person name="Coil D.A."/>
            <person name="Badger J.H."/>
            <person name="Enticknap J."/>
            <person name="Ward N."/>
            <person name="Robb F.T."/>
            <person name="Eisen J.A."/>
        </authorList>
    </citation>
    <scope>NUCLEOTIDE SEQUENCE [LARGE SCALE GENOMIC DNA]</scope>
    <source>
        <strain evidence="4">ATCC 35245 / DSM 5265 / OCM 4 / BT</strain>
    </source>
</reference>
<proteinExistence type="predicted"/>
<accession>B5Y7H2</accession>
<dbReference type="PANTHER" id="PTHR35792">
    <property type="entry name" value="GENERAL STRESS PROTEIN"/>
    <property type="match status" value="1"/>
</dbReference>
<keyword evidence="4" id="KW-1185">Reference proteome</keyword>
<sequence length="92" mass="10076">MDDIRDTLRVAGLFAAGVLIGTVCGLLLAPMSGAEMRGVVKEKALSLKEKTLEKAEQLKEKAQELTKKAEDMISEQVVEIEEELAEEEGKED</sequence>
<gene>
    <name evidence="3" type="ordered locus">COPRO5265_0353</name>
</gene>
<dbReference type="PANTHER" id="PTHR35792:SF1">
    <property type="entry name" value="SLL0268 PROTEIN"/>
    <property type="match status" value="1"/>
</dbReference>
<dbReference type="Proteomes" id="UP000001732">
    <property type="component" value="Chromosome"/>
</dbReference>
<evidence type="ECO:0000313" key="3">
    <source>
        <dbReference type="EMBL" id="ACI17565.1"/>
    </source>
</evidence>
<dbReference type="HOGENOM" id="CLU_2408210_0_0_9"/>
<evidence type="ECO:0000256" key="2">
    <source>
        <dbReference type="SAM" id="Phobius"/>
    </source>
</evidence>
<dbReference type="Pfam" id="PF12732">
    <property type="entry name" value="YtxH"/>
    <property type="match status" value="1"/>
</dbReference>
<dbReference type="KEGG" id="cpo:COPRO5265_0353"/>
<feature type="coiled-coil region" evidence="1">
    <location>
        <begin position="41"/>
        <end position="90"/>
    </location>
</feature>
<evidence type="ECO:0008006" key="5">
    <source>
        <dbReference type="Google" id="ProtNLM"/>
    </source>
</evidence>
<dbReference type="InterPro" id="IPR024623">
    <property type="entry name" value="YtxH"/>
</dbReference>
<name>B5Y7H2_COPPD</name>
<dbReference type="EMBL" id="CP001145">
    <property type="protein sequence ID" value="ACI17565.1"/>
    <property type="molecule type" value="Genomic_DNA"/>
</dbReference>
<evidence type="ECO:0000313" key="4">
    <source>
        <dbReference type="Proteomes" id="UP000001732"/>
    </source>
</evidence>
<dbReference type="RefSeq" id="WP_012544217.1">
    <property type="nucleotide sequence ID" value="NC_011295.1"/>
</dbReference>
<dbReference type="InterPro" id="IPR052928">
    <property type="entry name" value="Desiccation-related_membrane"/>
</dbReference>
<feature type="transmembrane region" description="Helical" evidence="2">
    <location>
        <begin position="12"/>
        <end position="31"/>
    </location>
</feature>
<reference evidence="4" key="1">
    <citation type="submission" date="2008-08" db="EMBL/GenBank/DDBJ databases">
        <title>The complete genome sequence of Coprothermobacter proteolyticus strain ATCC 5245 / DSM 5265 / BT.</title>
        <authorList>
            <person name="Dodson R.J."/>
            <person name="Durkin A.S."/>
            <person name="Wu M."/>
            <person name="Eisen J."/>
            <person name="Sutton G."/>
        </authorList>
    </citation>
    <scope>NUCLEOTIDE SEQUENCE [LARGE SCALE GENOMIC DNA]</scope>
    <source>
        <strain evidence="4">ATCC 35245 / DSM 5265 / OCM 4 / BT</strain>
    </source>
</reference>
<keyword evidence="1" id="KW-0175">Coiled coil</keyword>
<keyword evidence="2" id="KW-0472">Membrane</keyword>
<keyword evidence="2" id="KW-0812">Transmembrane</keyword>